<dbReference type="AlphaFoldDB" id="Q232B5"/>
<dbReference type="InParanoid" id="Q232B5"/>
<organism evidence="2 3">
    <name type="scientific">Tetrahymena thermophila (strain SB210)</name>
    <dbReference type="NCBI Taxonomy" id="312017"/>
    <lineage>
        <taxon>Eukaryota</taxon>
        <taxon>Sar</taxon>
        <taxon>Alveolata</taxon>
        <taxon>Ciliophora</taxon>
        <taxon>Intramacronucleata</taxon>
        <taxon>Oligohymenophorea</taxon>
        <taxon>Hymenostomatida</taxon>
        <taxon>Tetrahymenina</taxon>
        <taxon>Tetrahymenidae</taxon>
        <taxon>Tetrahymena</taxon>
    </lineage>
</organism>
<dbReference type="Proteomes" id="UP000009168">
    <property type="component" value="Unassembled WGS sequence"/>
</dbReference>
<dbReference type="EMBL" id="GG662782">
    <property type="protein sequence ID" value="EAR91377.2"/>
    <property type="molecule type" value="Genomic_DNA"/>
</dbReference>
<accession>Q232B5</accession>
<evidence type="ECO:0000313" key="3">
    <source>
        <dbReference type="Proteomes" id="UP000009168"/>
    </source>
</evidence>
<dbReference type="GeneID" id="7834135"/>
<protein>
    <submittedName>
        <fullName evidence="2">Uncharacterized protein</fullName>
    </submittedName>
</protein>
<dbReference type="HOGENOM" id="CLU_356636_0_0_1"/>
<reference evidence="3" key="1">
    <citation type="journal article" date="2006" name="PLoS Biol.">
        <title>Macronuclear genome sequence of the ciliate Tetrahymena thermophila, a model eukaryote.</title>
        <authorList>
            <person name="Eisen J.A."/>
            <person name="Coyne R.S."/>
            <person name="Wu M."/>
            <person name="Wu D."/>
            <person name="Thiagarajan M."/>
            <person name="Wortman J.R."/>
            <person name="Badger J.H."/>
            <person name="Ren Q."/>
            <person name="Amedeo P."/>
            <person name="Jones K.M."/>
            <person name="Tallon L.J."/>
            <person name="Delcher A.L."/>
            <person name="Salzberg S.L."/>
            <person name="Silva J.C."/>
            <person name="Haas B.J."/>
            <person name="Majoros W.H."/>
            <person name="Farzad M."/>
            <person name="Carlton J.M."/>
            <person name="Smith R.K. Jr."/>
            <person name="Garg J."/>
            <person name="Pearlman R.E."/>
            <person name="Karrer K.M."/>
            <person name="Sun L."/>
            <person name="Manning G."/>
            <person name="Elde N.C."/>
            <person name="Turkewitz A.P."/>
            <person name="Asai D.J."/>
            <person name="Wilkes D.E."/>
            <person name="Wang Y."/>
            <person name="Cai H."/>
            <person name="Collins K."/>
            <person name="Stewart B.A."/>
            <person name="Lee S.R."/>
            <person name="Wilamowska K."/>
            <person name="Weinberg Z."/>
            <person name="Ruzzo W.L."/>
            <person name="Wloga D."/>
            <person name="Gaertig J."/>
            <person name="Frankel J."/>
            <person name="Tsao C.-C."/>
            <person name="Gorovsky M.A."/>
            <person name="Keeling P.J."/>
            <person name="Waller R.F."/>
            <person name="Patron N.J."/>
            <person name="Cherry J.M."/>
            <person name="Stover N.A."/>
            <person name="Krieger C.J."/>
            <person name="del Toro C."/>
            <person name="Ryder H.F."/>
            <person name="Williamson S.C."/>
            <person name="Barbeau R.A."/>
            <person name="Hamilton E.P."/>
            <person name="Orias E."/>
        </authorList>
    </citation>
    <scope>NUCLEOTIDE SEQUENCE [LARGE SCALE GENOMIC DNA]</scope>
    <source>
        <strain evidence="3">SB210</strain>
    </source>
</reference>
<sequence>MGQDYVLCLCQGHEEFNDLINNEYEDENQNQNEDENQNQNQNEQQVENEKIYQDQDYDEIQQIDEEESGPINHSYQISQEDQIFSEEIEKQKNNNINYNNKKKQEIIEEEESDCIEEQLTTQKNKQLNQNNMDEDYNEDDEINKNEQQFSVYIGQNHLKNDKNVKNQNIFNRALYNQLQSHVILQQMTQIKSSCFCFYCEQYQIINLLSKNQKNMKIFNFQLSLCPSFEIQLKKNLDYFDLKSKQNLLEIGFCSYVEINQNQIKLVCDQLENNMGSINTICLQTSNTIQKQQFYKLSRLVNFSSLEY</sequence>
<evidence type="ECO:0000256" key="1">
    <source>
        <dbReference type="SAM" id="MobiDB-lite"/>
    </source>
</evidence>
<feature type="compositionally biased region" description="Acidic residues" evidence="1">
    <location>
        <begin position="27"/>
        <end position="36"/>
    </location>
</feature>
<gene>
    <name evidence="2" type="ORF">TTHERM_01302840</name>
</gene>
<name>Q232B5_TETTS</name>
<dbReference type="RefSeq" id="XP_001011622.2">
    <property type="nucleotide sequence ID" value="XM_001011622.2"/>
</dbReference>
<dbReference type="KEGG" id="tet:TTHERM_01302840"/>
<proteinExistence type="predicted"/>
<evidence type="ECO:0000313" key="2">
    <source>
        <dbReference type="EMBL" id="EAR91377.2"/>
    </source>
</evidence>
<feature type="region of interest" description="Disordered" evidence="1">
    <location>
        <begin position="27"/>
        <end position="48"/>
    </location>
</feature>
<keyword evidence="3" id="KW-1185">Reference proteome</keyword>